<dbReference type="InterPro" id="IPR000873">
    <property type="entry name" value="AMP-dep_synth/lig_dom"/>
</dbReference>
<dbReference type="InterPro" id="IPR042099">
    <property type="entry name" value="ANL_N_sf"/>
</dbReference>
<evidence type="ECO:0000313" key="9">
    <source>
        <dbReference type="Proteomes" id="UP000198589"/>
    </source>
</evidence>
<dbReference type="GO" id="GO:0006629">
    <property type="term" value="P:lipid metabolic process"/>
    <property type="evidence" value="ECO:0007669"/>
    <property type="project" value="InterPro"/>
</dbReference>
<feature type="compositionally biased region" description="Basic residues" evidence="5">
    <location>
        <begin position="635"/>
        <end position="651"/>
    </location>
</feature>
<dbReference type="InterPro" id="IPR005914">
    <property type="entry name" value="Acac_CoA_synth"/>
</dbReference>
<evidence type="ECO:0000256" key="4">
    <source>
        <dbReference type="ARBA" id="ARBA00022840"/>
    </source>
</evidence>
<feature type="region of interest" description="Disordered" evidence="5">
    <location>
        <begin position="694"/>
        <end position="714"/>
    </location>
</feature>
<dbReference type="EMBL" id="FOND01000010">
    <property type="protein sequence ID" value="SFF22458.1"/>
    <property type="molecule type" value="Genomic_DNA"/>
</dbReference>
<evidence type="ECO:0000313" key="8">
    <source>
        <dbReference type="EMBL" id="SFF22458.1"/>
    </source>
</evidence>
<dbReference type="InterPro" id="IPR045851">
    <property type="entry name" value="AMP-bd_C_sf"/>
</dbReference>
<dbReference type="Pfam" id="PF00501">
    <property type="entry name" value="AMP-binding"/>
    <property type="match status" value="1"/>
</dbReference>
<dbReference type="NCBIfam" id="NF002937">
    <property type="entry name" value="PRK03584.1"/>
    <property type="match status" value="1"/>
</dbReference>
<accession>A0A1I2GYW4</accession>
<comment type="similarity">
    <text evidence="1">Belongs to the ATP-dependent AMP-binding enzyme family.</text>
</comment>
<dbReference type="Gene3D" id="3.40.50.12780">
    <property type="entry name" value="N-terminal domain of ligase-like"/>
    <property type="match status" value="1"/>
</dbReference>
<dbReference type="GO" id="GO:0005524">
    <property type="term" value="F:ATP binding"/>
    <property type="evidence" value="ECO:0007669"/>
    <property type="project" value="UniProtKB-KW"/>
</dbReference>
<dbReference type="RefSeq" id="WP_254790911.1">
    <property type="nucleotide sequence ID" value="NZ_FOND01000010.1"/>
</dbReference>
<evidence type="ECO:0000256" key="3">
    <source>
        <dbReference type="ARBA" id="ARBA00022741"/>
    </source>
</evidence>
<dbReference type="GO" id="GO:0030729">
    <property type="term" value="F:acetoacetate-CoA ligase activity"/>
    <property type="evidence" value="ECO:0007669"/>
    <property type="project" value="InterPro"/>
</dbReference>
<dbReference type="Gene3D" id="3.30.300.30">
    <property type="match status" value="1"/>
</dbReference>
<dbReference type="InterPro" id="IPR025110">
    <property type="entry name" value="AMP-bd_C"/>
</dbReference>
<feature type="domain" description="AMP-binding enzyme C-terminal" evidence="7">
    <location>
        <begin position="539"/>
        <end position="614"/>
    </location>
</feature>
<keyword evidence="2" id="KW-0436">Ligase</keyword>
<gene>
    <name evidence="8" type="ORF">SAMN05216574_11051</name>
</gene>
<evidence type="ECO:0000256" key="5">
    <source>
        <dbReference type="SAM" id="MobiDB-lite"/>
    </source>
</evidence>
<feature type="region of interest" description="Disordered" evidence="5">
    <location>
        <begin position="625"/>
        <end position="682"/>
    </location>
</feature>
<dbReference type="InterPro" id="IPR020845">
    <property type="entry name" value="AMP-binding_CS"/>
</dbReference>
<dbReference type="PANTHER" id="PTHR42921:SF1">
    <property type="entry name" value="ACETOACETYL-COA SYNTHETASE"/>
    <property type="match status" value="1"/>
</dbReference>
<keyword evidence="4" id="KW-0067">ATP-binding</keyword>
<keyword evidence="9" id="KW-1185">Reference proteome</keyword>
<organism evidence="8 9">
    <name type="scientific">Blastococcus tunisiensis</name>
    <dbReference type="NCBI Taxonomy" id="1798228"/>
    <lineage>
        <taxon>Bacteria</taxon>
        <taxon>Bacillati</taxon>
        <taxon>Actinomycetota</taxon>
        <taxon>Actinomycetes</taxon>
        <taxon>Geodermatophilales</taxon>
        <taxon>Geodermatophilaceae</taxon>
        <taxon>Blastococcus</taxon>
    </lineage>
</organism>
<reference evidence="9" key="1">
    <citation type="submission" date="2016-10" db="EMBL/GenBank/DDBJ databases">
        <authorList>
            <person name="Varghese N."/>
            <person name="Submissions S."/>
        </authorList>
    </citation>
    <scope>NUCLEOTIDE SEQUENCE [LARGE SCALE GENOMIC DNA]</scope>
    <source>
        <strain evidence="9">DSM 46838</strain>
    </source>
</reference>
<dbReference type="PROSITE" id="PS00455">
    <property type="entry name" value="AMP_BINDING"/>
    <property type="match status" value="1"/>
</dbReference>
<evidence type="ECO:0000259" key="7">
    <source>
        <dbReference type="Pfam" id="PF13193"/>
    </source>
</evidence>
<dbReference type="STRING" id="1798228.SAMN05216574_11051"/>
<sequence length="714" mass="77847">MSVEPEILWSPTADSIGQTNLAQFAAWVTAKRGLSFGEPTDYDAVWRWSVEHLDQFWADVAEWSGALPGVADDRVLPRRQLPGAEWFPGTTLNFAEQALRKATPDHPALIAVAEDGDPVEISWTSLRRQVGAFAATLRRLGVQPGDRIAGYLPHVPEAIVAFLGAASIGAVWSSCAPDFGTRAVLDRFVQIEPVVLVAVDGYRFNGRDYDRRDVVTELRAAMPSVRTTIAVPRLFPTELPSGALAWADAVAEEQEPEFEQLPFDHPLWIVYSSGTTGLPKGIVHGHGGVVVEQHKQAALHMDIGVGDRFFWYASTAWIMWNISACALLVGATVIVYDGAPAYPSVDAQFALAARTGMTYLGTSAGYLIACEKAGIRPGETHDLSALEAVGSTGSPLPASAFRWVYDAVKPDVFLGSLSGGTDVATGFIGASRLLPVTTGELQRPMLGVAAAAWDEDGEPVVGELGELVITEPMPSMPLHFWNDPDGARYREAYFEPWPGVWRHGDWLEITERGTCLITGRSDSTLNRGGVRMGTADIYAAVESVPAVLDCVVLGVELSDGGYWMPLFVQLAPGEELTDELRDRLRTAIREQASPRHVPDEIIAVPGVPHTRTGKRLEVPLKKLFQGVDPGEGGQPRRRRRREPRRPLHRARAPAWVEPPRLTSSRVTARPHVGPSGYGGRVRPLTFRMATTCAGNHHRPRCTESSRPESGDDRR</sequence>
<feature type="domain" description="AMP-dependent synthetase/ligase" evidence="6">
    <location>
        <begin position="98"/>
        <end position="472"/>
    </location>
</feature>
<dbReference type="Proteomes" id="UP000198589">
    <property type="component" value="Unassembled WGS sequence"/>
</dbReference>
<evidence type="ECO:0000256" key="2">
    <source>
        <dbReference type="ARBA" id="ARBA00022598"/>
    </source>
</evidence>
<dbReference type="AlphaFoldDB" id="A0A1I2GYW4"/>
<evidence type="ECO:0000256" key="1">
    <source>
        <dbReference type="ARBA" id="ARBA00006432"/>
    </source>
</evidence>
<dbReference type="SUPFAM" id="SSF56801">
    <property type="entry name" value="Acetyl-CoA synthetase-like"/>
    <property type="match status" value="1"/>
</dbReference>
<dbReference type="Pfam" id="PF13193">
    <property type="entry name" value="AMP-binding_C"/>
    <property type="match status" value="1"/>
</dbReference>
<proteinExistence type="inferred from homology"/>
<keyword evidence="3" id="KW-0547">Nucleotide-binding</keyword>
<dbReference type="PANTHER" id="PTHR42921">
    <property type="entry name" value="ACETOACETYL-COA SYNTHETASE"/>
    <property type="match status" value="1"/>
</dbReference>
<evidence type="ECO:0000259" key="6">
    <source>
        <dbReference type="Pfam" id="PF00501"/>
    </source>
</evidence>
<dbReference type="NCBIfam" id="TIGR01217">
    <property type="entry name" value="ac_ac_CoA_syn"/>
    <property type="match status" value="1"/>
</dbReference>
<feature type="compositionally biased region" description="Basic and acidic residues" evidence="5">
    <location>
        <begin position="700"/>
        <end position="714"/>
    </location>
</feature>
<name>A0A1I2GYW4_9ACTN</name>
<protein>
    <submittedName>
        <fullName evidence="8">Acetoacetyl-CoA synthetase</fullName>
    </submittedName>
</protein>